<evidence type="ECO:0000256" key="1">
    <source>
        <dbReference type="SAM" id="SignalP"/>
    </source>
</evidence>
<keyword evidence="1" id="KW-0732">Signal</keyword>
<evidence type="ECO:0000313" key="3">
    <source>
        <dbReference type="Proteomes" id="UP001152876"/>
    </source>
</evidence>
<feature type="signal peptide" evidence="1">
    <location>
        <begin position="1"/>
        <end position="25"/>
    </location>
</feature>
<name>A0A9X4NUM0_9BURK</name>
<dbReference type="Proteomes" id="UP001152876">
    <property type="component" value="Unassembled WGS sequence"/>
</dbReference>
<organism evidence="2 3">
    <name type="scientific">Hydrogenophaga taeniospiralis CCUG 15921</name>
    <dbReference type="NCBI Taxonomy" id="1281780"/>
    <lineage>
        <taxon>Bacteria</taxon>
        <taxon>Pseudomonadati</taxon>
        <taxon>Pseudomonadota</taxon>
        <taxon>Betaproteobacteria</taxon>
        <taxon>Burkholderiales</taxon>
        <taxon>Comamonadaceae</taxon>
        <taxon>Hydrogenophaga</taxon>
    </lineage>
</organism>
<dbReference type="RefSeq" id="WP_068167253.1">
    <property type="nucleotide sequence ID" value="NZ_AOGK01000022.1"/>
</dbReference>
<sequence>MPVRLMRLLARALLGAMLLAALAPAISRTLASTRVAGDWVEICTTSGMRWVQLEAPGAPGVVADADDPAHALDFCGYCSLAAERFAPLIPTFPAVAVLPGHRSPPGYIARAALSCAAPHAAARGPPLLV</sequence>
<keyword evidence="3" id="KW-1185">Reference proteome</keyword>
<reference evidence="2" key="1">
    <citation type="submission" date="2013-01" db="EMBL/GenBank/DDBJ databases">
        <title>Genome draft of Hydrogenophaga taeniospiralis 2K1.</title>
        <authorList>
            <person name="Gomila M."/>
            <person name="Lalucat J."/>
        </authorList>
    </citation>
    <scope>NUCLEOTIDE SEQUENCE</scope>
    <source>
        <strain evidence="2">CCUG 15921</strain>
    </source>
</reference>
<proteinExistence type="predicted"/>
<comment type="caution">
    <text evidence="2">The sequence shown here is derived from an EMBL/GenBank/DDBJ whole genome shotgun (WGS) entry which is preliminary data.</text>
</comment>
<accession>A0A9X4NUM0</accession>
<feature type="chain" id="PRO_5040813398" description="DUF2946 domain-containing protein" evidence="1">
    <location>
        <begin position="26"/>
        <end position="129"/>
    </location>
</feature>
<dbReference type="OrthoDB" id="8906834at2"/>
<protein>
    <recommendedName>
        <fullName evidence="4">DUF2946 domain-containing protein</fullName>
    </recommendedName>
</protein>
<evidence type="ECO:0000313" key="2">
    <source>
        <dbReference type="EMBL" id="MDG5977562.1"/>
    </source>
</evidence>
<dbReference type="InterPro" id="IPR021333">
    <property type="entry name" value="DUF2946"/>
</dbReference>
<gene>
    <name evidence="2" type="ORF">H010_20059</name>
</gene>
<dbReference type="AlphaFoldDB" id="A0A9X4NUM0"/>
<dbReference type="Pfam" id="PF11162">
    <property type="entry name" value="DUF2946"/>
    <property type="match status" value="1"/>
</dbReference>
<dbReference type="EMBL" id="AOGK01000022">
    <property type="protein sequence ID" value="MDG5977562.1"/>
    <property type="molecule type" value="Genomic_DNA"/>
</dbReference>
<evidence type="ECO:0008006" key="4">
    <source>
        <dbReference type="Google" id="ProtNLM"/>
    </source>
</evidence>